<keyword evidence="2" id="KW-0808">Transferase</keyword>
<evidence type="ECO:0000256" key="5">
    <source>
        <dbReference type="ARBA" id="ARBA00022989"/>
    </source>
</evidence>
<keyword evidence="6" id="KW-0333">Golgi apparatus</keyword>
<accession>A0ABR1FMD9</accession>
<evidence type="ECO:0000256" key="2">
    <source>
        <dbReference type="ARBA" id="ARBA00022679"/>
    </source>
</evidence>
<protein>
    <recommendedName>
        <fullName evidence="11">Sulfotransferase domain-containing protein</fullName>
    </recommendedName>
</protein>
<evidence type="ECO:0008006" key="11">
    <source>
        <dbReference type="Google" id="ProtNLM"/>
    </source>
</evidence>
<evidence type="ECO:0000313" key="9">
    <source>
        <dbReference type="EMBL" id="KAK7233493.1"/>
    </source>
</evidence>
<evidence type="ECO:0000313" key="10">
    <source>
        <dbReference type="Proteomes" id="UP001363151"/>
    </source>
</evidence>
<gene>
    <name evidence="9" type="ORF">SO694_00104096</name>
</gene>
<dbReference type="InterPro" id="IPR027417">
    <property type="entry name" value="P-loop_NTPase"/>
</dbReference>
<evidence type="ECO:0000256" key="3">
    <source>
        <dbReference type="ARBA" id="ARBA00022692"/>
    </source>
</evidence>
<evidence type="ECO:0000256" key="7">
    <source>
        <dbReference type="ARBA" id="ARBA00023136"/>
    </source>
</evidence>
<organism evidence="9 10">
    <name type="scientific">Aureococcus anophagefferens</name>
    <name type="common">Harmful bloom alga</name>
    <dbReference type="NCBI Taxonomy" id="44056"/>
    <lineage>
        <taxon>Eukaryota</taxon>
        <taxon>Sar</taxon>
        <taxon>Stramenopiles</taxon>
        <taxon>Ochrophyta</taxon>
        <taxon>Pelagophyceae</taxon>
        <taxon>Pelagomonadales</taxon>
        <taxon>Pelagomonadaceae</taxon>
        <taxon>Aureococcus</taxon>
    </lineage>
</organism>
<evidence type="ECO:0000256" key="6">
    <source>
        <dbReference type="ARBA" id="ARBA00023034"/>
    </source>
</evidence>
<keyword evidence="3" id="KW-0812">Transmembrane</keyword>
<dbReference type="Proteomes" id="UP001363151">
    <property type="component" value="Unassembled WGS sequence"/>
</dbReference>
<dbReference type="EMBL" id="JBBJCI010000359">
    <property type="protein sequence ID" value="KAK7233493.1"/>
    <property type="molecule type" value="Genomic_DNA"/>
</dbReference>
<sequence length="269" mass="30157">MHVQKTGSAFGATIVRVGCPEFYMDTKKSLAPPTLRSWPTYCRRKLVDGSHQHTPYDPSFKGIAVTLLRDPADRLVSAYFFGRTHPMFPAGHDFKDLNDVDAAAAFARIAKKNGNRSYIDTYARTPGVAHCQTKAVLGRLCGDAAPLEPSDLDEALRRLDEDFLFVGAQAFFPESVRTLHAMLAPELEVDLHRLAESTSRIHRYTAQQRDGARAALERAGFHDAFDGPLYARGLARFRRAAARYGVALPERREELFEKRRAPEFRPPPD</sequence>
<keyword evidence="8" id="KW-0325">Glycoprotein</keyword>
<evidence type="ECO:0000256" key="4">
    <source>
        <dbReference type="ARBA" id="ARBA00022968"/>
    </source>
</evidence>
<keyword evidence="10" id="KW-1185">Reference proteome</keyword>
<proteinExistence type="predicted"/>
<comment type="subcellular location">
    <subcellularLocation>
        <location evidence="1">Golgi apparatus membrane</location>
        <topology evidence="1">Single-pass type II membrane protein</topology>
    </subcellularLocation>
</comment>
<evidence type="ECO:0000256" key="1">
    <source>
        <dbReference type="ARBA" id="ARBA00004323"/>
    </source>
</evidence>
<keyword evidence="5" id="KW-1133">Transmembrane helix</keyword>
<dbReference type="PANTHER" id="PTHR12129:SF15">
    <property type="entry name" value="URONYL 2-SULFOTRANSFERASE"/>
    <property type="match status" value="1"/>
</dbReference>
<name>A0ABR1FMD9_AURAN</name>
<dbReference type="PANTHER" id="PTHR12129">
    <property type="entry name" value="HEPARAN SULFATE 2-O-SULFOTRANSFERASE"/>
    <property type="match status" value="1"/>
</dbReference>
<comment type="caution">
    <text evidence="9">The sequence shown here is derived from an EMBL/GenBank/DDBJ whole genome shotgun (WGS) entry which is preliminary data.</text>
</comment>
<evidence type="ECO:0000256" key="8">
    <source>
        <dbReference type="ARBA" id="ARBA00023180"/>
    </source>
</evidence>
<reference evidence="9 10" key="1">
    <citation type="submission" date="2024-03" db="EMBL/GenBank/DDBJ databases">
        <title>Aureococcus anophagefferens CCMP1851 and Kratosvirus quantuckense: Draft genome of a second virus-susceptible host strain in the model system.</title>
        <authorList>
            <person name="Chase E."/>
            <person name="Truchon A.R."/>
            <person name="Schepens W."/>
            <person name="Wilhelm S.W."/>
        </authorList>
    </citation>
    <scope>NUCLEOTIDE SEQUENCE [LARGE SCALE GENOMIC DNA]</scope>
    <source>
        <strain evidence="9 10">CCMP1851</strain>
    </source>
</reference>
<dbReference type="InterPro" id="IPR007734">
    <property type="entry name" value="Heparan_SO4_2-O-STrfase"/>
</dbReference>
<keyword evidence="7" id="KW-0472">Membrane</keyword>
<dbReference type="Gene3D" id="3.40.50.300">
    <property type="entry name" value="P-loop containing nucleotide triphosphate hydrolases"/>
    <property type="match status" value="1"/>
</dbReference>
<keyword evidence="4" id="KW-0735">Signal-anchor</keyword>